<evidence type="ECO:0000256" key="6">
    <source>
        <dbReference type="SAM" id="Phobius"/>
    </source>
</evidence>
<organism evidence="9 10">
    <name type="scientific">Brytella acorum</name>
    <dbReference type="NCBI Taxonomy" id="2959299"/>
    <lineage>
        <taxon>Bacteria</taxon>
        <taxon>Pseudomonadati</taxon>
        <taxon>Pseudomonadota</taxon>
        <taxon>Alphaproteobacteria</taxon>
        <taxon>Acetobacterales</taxon>
        <taxon>Acetobacteraceae</taxon>
        <taxon>Brytella</taxon>
    </lineage>
</organism>
<dbReference type="InterPro" id="IPR050250">
    <property type="entry name" value="Macrolide_Exporter_MacB"/>
</dbReference>
<dbReference type="EMBL" id="CATKSH010000008">
    <property type="protein sequence ID" value="CAI9120755.1"/>
    <property type="molecule type" value="Genomic_DNA"/>
</dbReference>
<keyword evidence="2" id="KW-1003">Cell membrane</keyword>
<evidence type="ECO:0000256" key="4">
    <source>
        <dbReference type="ARBA" id="ARBA00022989"/>
    </source>
</evidence>
<sequence length="807" mass="86989">MLRSILRNLTRHRLYTAINLAGLSLGIAVFLTMALVVRYETRYDASLSDTADLYRLDQVWTLPGRASEEDPVASFVGVPFLQQDFPAISGVLRIVTQPQAVHVDARIDNEDTTFADPSFFSFFRLKALEGDPRVALSGPADIAIPASIARKYFGTTHAVGRTLRIAQDAQPHTIEMVYDDLPANTTYHFGIVERFPAEAAQWETFTHWGATWGQVFIHVPDPRALPAIRDGLRHDMARHPIGTTLADIRADMGDGGLTPVAFRDIHFRDADIGAGGISRALVATLGLVGCAALLTAMINSVNLATARSSLRAREVAMRKVLGATRRTLIQGFIMETMAQAAIAAFIGFALCEISVRTIGALGGWPLDLPPLFCGGVLACVVLAVGIGAGLYPALVLSAYAPAPVLAASRMPSGGRMGARLRTVLVVLQFGFAITLAICTLVMSDQARFVRTMPRGMTTDGLIVVTSATDDQLVKRQGMLGHALSAVPGVTGLARSDIYPHFVSNGDSFSLDTTPETGVSLNWGHATPGFVALYGLHLLAGRWFDPHHGEDFSSHRHTTTVRNVVVSREAVVRLGITSPQAAIGRLIRDEHDAPSQRIVGVIDDARFLGPHERLRPLLFYGLGDDGEAQTAVAMHVRFSGASAAEIMERLRAAWIGVAPDVPFEAHAVSDIFAEDSRTDARHGALFGIGAAISVGIAALGLYGLSLFTVSRRRHEIGIRKVLGARTQDVLSLLVVQFLRPVLLANLIAWPVAWFAMRVWLSGFDRRIALAPWPFIEVTLAALAIGCATVMTQTLRAARQSPVATLGEV</sequence>
<evidence type="ECO:0000256" key="3">
    <source>
        <dbReference type="ARBA" id="ARBA00022692"/>
    </source>
</evidence>
<evidence type="ECO:0000259" key="7">
    <source>
        <dbReference type="Pfam" id="PF02687"/>
    </source>
</evidence>
<feature type="transmembrane region" description="Helical" evidence="6">
    <location>
        <begin position="375"/>
        <end position="399"/>
    </location>
</feature>
<comment type="subcellular location">
    <subcellularLocation>
        <location evidence="1">Cell membrane</location>
        <topology evidence="1">Multi-pass membrane protein</topology>
    </subcellularLocation>
</comment>
<feature type="transmembrane region" description="Helical" evidence="6">
    <location>
        <begin position="771"/>
        <end position="789"/>
    </location>
</feature>
<dbReference type="GO" id="GO:0005886">
    <property type="term" value="C:plasma membrane"/>
    <property type="evidence" value="ECO:0007669"/>
    <property type="project" value="UniProtKB-SubCell"/>
</dbReference>
<dbReference type="InterPro" id="IPR025857">
    <property type="entry name" value="MacB_PCD"/>
</dbReference>
<dbReference type="GO" id="GO:0022857">
    <property type="term" value="F:transmembrane transporter activity"/>
    <property type="evidence" value="ECO:0007669"/>
    <property type="project" value="TreeGrafter"/>
</dbReference>
<feature type="transmembrane region" description="Helical" evidence="6">
    <location>
        <begin position="683"/>
        <end position="708"/>
    </location>
</feature>
<feature type="transmembrane region" description="Helical" evidence="6">
    <location>
        <begin position="327"/>
        <end position="355"/>
    </location>
</feature>
<dbReference type="InterPro" id="IPR003838">
    <property type="entry name" value="ABC3_permease_C"/>
</dbReference>
<evidence type="ECO:0000256" key="2">
    <source>
        <dbReference type="ARBA" id="ARBA00022475"/>
    </source>
</evidence>
<feature type="transmembrane region" description="Helical" evidence="6">
    <location>
        <begin position="728"/>
        <end position="751"/>
    </location>
</feature>
<comment type="caution">
    <text evidence="9">The sequence shown here is derived from an EMBL/GenBank/DDBJ whole genome shotgun (WGS) entry which is preliminary data.</text>
</comment>
<dbReference type="PANTHER" id="PTHR30572:SF18">
    <property type="entry name" value="ABC-TYPE MACROLIDE FAMILY EXPORT SYSTEM PERMEASE COMPONENT 2"/>
    <property type="match status" value="1"/>
</dbReference>
<feature type="domain" description="ABC3 transporter permease C-terminal" evidence="7">
    <location>
        <begin position="688"/>
        <end position="800"/>
    </location>
</feature>
<dbReference type="Pfam" id="PF12704">
    <property type="entry name" value="MacB_PCD"/>
    <property type="match status" value="1"/>
</dbReference>
<evidence type="ECO:0000313" key="9">
    <source>
        <dbReference type="EMBL" id="CAI9120755.1"/>
    </source>
</evidence>
<protein>
    <submittedName>
        <fullName evidence="9">ABC transporter permease</fullName>
    </submittedName>
</protein>
<dbReference type="AlphaFoldDB" id="A0AA35UIA3"/>
<reference evidence="9" key="1">
    <citation type="submission" date="2023-03" db="EMBL/GenBank/DDBJ databases">
        <authorList>
            <person name="Cleenwerck I."/>
        </authorList>
    </citation>
    <scope>NUCLEOTIDE SEQUENCE</scope>
    <source>
        <strain evidence="9">LMG 32879</strain>
    </source>
</reference>
<keyword evidence="10" id="KW-1185">Reference proteome</keyword>
<accession>A0AA35UIA3</accession>
<evidence type="ECO:0000259" key="8">
    <source>
        <dbReference type="Pfam" id="PF12704"/>
    </source>
</evidence>
<keyword evidence="3 6" id="KW-0812">Transmembrane</keyword>
<evidence type="ECO:0000256" key="5">
    <source>
        <dbReference type="ARBA" id="ARBA00023136"/>
    </source>
</evidence>
<dbReference type="Proteomes" id="UP001176960">
    <property type="component" value="Unassembled WGS sequence"/>
</dbReference>
<feature type="transmembrane region" description="Helical" evidence="6">
    <location>
        <begin position="280"/>
        <end position="306"/>
    </location>
</feature>
<feature type="domain" description="MacB-like periplasmic core" evidence="8">
    <location>
        <begin position="16"/>
        <end position="233"/>
    </location>
</feature>
<dbReference type="PANTHER" id="PTHR30572">
    <property type="entry name" value="MEMBRANE COMPONENT OF TRANSPORTER-RELATED"/>
    <property type="match status" value="1"/>
</dbReference>
<gene>
    <name evidence="9" type="ORF">LMG32879_001593</name>
</gene>
<keyword evidence="5 6" id="KW-0472">Membrane</keyword>
<evidence type="ECO:0000313" key="10">
    <source>
        <dbReference type="Proteomes" id="UP001176960"/>
    </source>
</evidence>
<name>A0AA35UIA3_9PROT</name>
<evidence type="ECO:0000256" key="1">
    <source>
        <dbReference type="ARBA" id="ARBA00004651"/>
    </source>
</evidence>
<keyword evidence="4 6" id="KW-1133">Transmembrane helix</keyword>
<dbReference type="RefSeq" id="WP_289841009.1">
    <property type="nucleotide sequence ID" value="NZ_CATKSH010000008.1"/>
</dbReference>
<dbReference type="Pfam" id="PF02687">
    <property type="entry name" value="FtsX"/>
    <property type="match status" value="2"/>
</dbReference>
<feature type="transmembrane region" description="Helical" evidence="6">
    <location>
        <begin position="12"/>
        <end position="37"/>
    </location>
</feature>
<feature type="transmembrane region" description="Helical" evidence="6">
    <location>
        <begin position="420"/>
        <end position="442"/>
    </location>
</feature>
<feature type="domain" description="ABC3 transporter permease C-terminal" evidence="7">
    <location>
        <begin position="288"/>
        <end position="388"/>
    </location>
</feature>
<proteinExistence type="predicted"/>